<gene>
    <name evidence="3" type="ORF">CF651_00815</name>
</gene>
<feature type="signal peptide" evidence="2">
    <location>
        <begin position="1"/>
        <end position="21"/>
    </location>
</feature>
<organism evidence="3 4">
    <name type="scientific">Paenibacillus rigui</name>
    <dbReference type="NCBI Taxonomy" id="554312"/>
    <lineage>
        <taxon>Bacteria</taxon>
        <taxon>Bacillati</taxon>
        <taxon>Bacillota</taxon>
        <taxon>Bacilli</taxon>
        <taxon>Bacillales</taxon>
        <taxon>Paenibacillaceae</taxon>
        <taxon>Paenibacillus</taxon>
    </lineage>
</organism>
<comment type="caution">
    <text evidence="3">The sequence shown here is derived from an EMBL/GenBank/DDBJ whole genome shotgun (WGS) entry which is preliminary data.</text>
</comment>
<name>A0A229UW84_9BACL</name>
<evidence type="ECO:0000313" key="4">
    <source>
        <dbReference type="Proteomes" id="UP000215509"/>
    </source>
</evidence>
<feature type="region of interest" description="Disordered" evidence="1">
    <location>
        <begin position="93"/>
        <end position="113"/>
    </location>
</feature>
<dbReference type="EMBL" id="NMQW01000002">
    <property type="protein sequence ID" value="OXM87694.1"/>
    <property type="molecule type" value="Genomic_DNA"/>
</dbReference>
<dbReference type="RefSeq" id="WP_094012944.1">
    <property type="nucleotide sequence ID" value="NZ_NMQW01000002.1"/>
</dbReference>
<evidence type="ECO:0000256" key="2">
    <source>
        <dbReference type="SAM" id="SignalP"/>
    </source>
</evidence>
<protein>
    <recommendedName>
        <fullName evidence="5">Photosynthesis system II assembly factor Ycf48/Hcf136-like domain-containing protein</fullName>
    </recommendedName>
</protein>
<dbReference type="PROSITE" id="PS51257">
    <property type="entry name" value="PROKAR_LIPOPROTEIN"/>
    <property type="match status" value="1"/>
</dbReference>
<feature type="compositionally biased region" description="Low complexity" evidence="1">
    <location>
        <begin position="27"/>
        <end position="39"/>
    </location>
</feature>
<reference evidence="3 4" key="1">
    <citation type="submission" date="2017-07" db="EMBL/GenBank/DDBJ databases">
        <title>Genome sequencing and assembly of Paenibacillus rigui.</title>
        <authorList>
            <person name="Mayilraj S."/>
        </authorList>
    </citation>
    <scope>NUCLEOTIDE SEQUENCE [LARGE SCALE GENOMIC DNA]</scope>
    <source>
        <strain evidence="3 4">JCM 16352</strain>
    </source>
</reference>
<evidence type="ECO:0000313" key="3">
    <source>
        <dbReference type="EMBL" id="OXM87694.1"/>
    </source>
</evidence>
<dbReference type="InterPro" id="IPR015943">
    <property type="entry name" value="WD40/YVTN_repeat-like_dom_sf"/>
</dbReference>
<feature type="compositionally biased region" description="Polar residues" evidence="1">
    <location>
        <begin position="59"/>
        <end position="77"/>
    </location>
</feature>
<proteinExistence type="predicted"/>
<accession>A0A229UW84</accession>
<sequence>MNRAIQQPIALLFLILFLSFAAGCSSDPAPASVNPAPNAQQSGQTNAPEQGKPGDAASSEGTGNVNGSTNQQPSKPVSESGLMSHLTAVRAIDPSSGWVGGDGGIARTDDGGKQWKMQYSGKDKIAQIFALNGQDAWGMIEKSADGTKRELIQTSDGGAQWTTVGPLPNPGFVHFVSKQEGFAANAYTKDGGKSWQSLAVPDHMVGDAYFHDKTNGWAVTAEDKKILVKRTTDAGKSWTTVLSRDTSTFLNGTVIRSAGADDVWVELIGDSGMSQTSYSLFHSSDGGKNWQPVLSNSTAGAGPAPGFPADYTGTKNAGSKPGELYVVNPKAAFMGGYCPACDNPNTVGYTTDGGKTWVNGKEQIPGSSGAMLAISDPQNGWLISKDAANPSVLYTTADGGQHWKAVHTFDKPKQP</sequence>
<dbReference type="PANTHER" id="PTHR47199">
    <property type="entry name" value="PHOTOSYSTEM II STABILITY/ASSEMBLY FACTOR HCF136, CHLOROPLASTIC"/>
    <property type="match status" value="1"/>
</dbReference>
<dbReference type="OrthoDB" id="2661955at2"/>
<dbReference type="CDD" id="cd15482">
    <property type="entry name" value="Sialidase_non-viral"/>
    <property type="match status" value="1"/>
</dbReference>
<dbReference type="Gene3D" id="2.130.10.10">
    <property type="entry name" value="YVTN repeat-like/Quinoprotein amine dehydrogenase"/>
    <property type="match status" value="1"/>
</dbReference>
<dbReference type="PANTHER" id="PTHR47199:SF2">
    <property type="entry name" value="PHOTOSYSTEM II STABILITY_ASSEMBLY FACTOR HCF136, CHLOROPLASTIC"/>
    <property type="match status" value="1"/>
</dbReference>
<keyword evidence="2" id="KW-0732">Signal</keyword>
<evidence type="ECO:0008006" key="5">
    <source>
        <dbReference type="Google" id="ProtNLM"/>
    </source>
</evidence>
<feature type="chain" id="PRO_5038444642" description="Photosynthesis system II assembly factor Ycf48/Hcf136-like domain-containing protein" evidence="2">
    <location>
        <begin position="22"/>
        <end position="415"/>
    </location>
</feature>
<feature type="region of interest" description="Disordered" evidence="1">
    <location>
        <begin position="27"/>
        <end position="80"/>
    </location>
</feature>
<dbReference type="SUPFAM" id="SSF110296">
    <property type="entry name" value="Oligoxyloglucan reducing end-specific cellobiohydrolase"/>
    <property type="match status" value="1"/>
</dbReference>
<dbReference type="Proteomes" id="UP000215509">
    <property type="component" value="Unassembled WGS sequence"/>
</dbReference>
<evidence type="ECO:0000256" key="1">
    <source>
        <dbReference type="SAM" id="MobiDB-lite"/>
    </source>
</evidence>
<dbReference type="AlphaFoldDB" id="A0A229UW84"/>
<dbReference type="Gene3D" id="2.120.10.10">
    <property type="match status" value="1"/>
</dbReference>
<keyword evidence="4" id="KW-1185">Reference proteome</keyword>